<sequence>MRVKPIELSESERDQLRRMIRKGSDWRERERAQTILMLSDGQTVVAIAEQQGVKPEAIRERRRKWWKNGMNSLPDQPRSGAPSKLTDAHRSQLKVWMDAEPLTCRALVSRLTVGSGVTISAGTLRNELKRMGYV</sequence>
<dbReference type="InterPro" id="IPR009057">
    <property type="entry name" value="Homeodomain-like_sf"/>
</dbReference>
<evidence type="ECO:0000256" key="1">
    <source>
        <dbReference type="SAM" id="MobiDB-lite"/>
    </source>
</evidence>
<name>A0ABT1ULW3_9GAMM</name>
<gene>
    <name evidence="2" type="ORF">NP603_18445</name>
</gene>
<dbReference type="SUPFAM" id="SSF46689">
    <property type="entry name" value="Homeodomain-like"/>
    <property type="match status" value="1"/>
</dbReference>
<feature type="non-terminal residue" evidence="2">
    <location>
        <position position="134"/>
    </location>
</feature>
<reference evidence="2 3" key="1">
    <citation type="submission" date="2022-07" db="EMBL/GenBank/DDBJ databases">
        <title>Methylomonas rivi sp. nov., Methylomonas rosea sp. nov., Methylomonas aureus sp. nov. and Methylomonas subterranea sp. nov., four novel methanotrophs isolated from a freshwater creek and the deep terrestrial subsurface.</title>
        <authorList>
            <person name="Abin C."/>
            <person name="Sankaranarayanan K."/>
            <person name="Garner C."/>
            <person name="Sindelar R."/>
            <person name="Kotary K."/>
            <person name="Garner R."/>
            <person name="Barclay S."/>
            <person name="Lawson P."/>
            <person name="Krumholz L."/>
        </authorList>
    </citation>
    <scope>NUCLEOTIDE SEQUENCE [LARGE SCALE GENOMIC DNA]</scope>
    <source>
        <strain evidence="2 3">SURF-1</strain>
    </source>
</reference>
<keyword evidence="3" id="KW-1185">Reference proteome</keyword>
<protein>
    <submittedName>
        <fullName evidence="2">Helix-turn-helix domain-containing protein</fullName>
    </submittedName>
</protein>
<evidence type="ECO:0000313" key="3">
    <source>
        <dbReference type="Proteomes" id="UP001524569"/>
    </source>
</evidence>
<proteinExistence type="predicted"/>
<dbReference type="EMBL" id="JANIBM010000035">
    <property type="protein sequence ID" value="MCQ8183102.1"/>
    <property type="molecule type" value="Genomic_DNA"/>
</dbReference>
<comment type="caution">
    <text evidence="2">The sequence shown here is derived from an EMBL/GenBank/DDBJ whole genome shotgun (WGS) entry which is preliminary data.</text>
</comment>
<dbReference type="RefSeq" id="WP_256612322.1">
    <property type="nucleotide sequence ID" value="NZ_JANIBM010000035.1"/>
</dbReference>
<organism evidence="2 3">
    <name type="scientific">Methylomonas aurea</name>
    <dbReference type="NCBI Taxonomy" id="2952224"/>
    <lineage>
        <taxon>Bacteria</taxon>
        <taxon>Pseudomonadati</taxon>
        <taxon>Pseudomonadota</taxon>
        <taxon>Gammaproteobacteria</taxon>
        <taxon>Methylococcales</taxon>
        <taxon>Methylococcaceae</taxon>
        <taxon>Methylomonas</taxon>
    </lineage>
</organism>
<dbReference type="Pfam" id="PF13565">
    <property type="entry name" value="HTH_32"/>
    <property type="match status" value="1"/>
</dbReference>
<evidence type="ECO:0000313" key="2">
    <source>
        <dbReference type="EMBL" id="MCQ8183102.1"/>
    </source>
</evidence>
<feature type="region of interest" description="Disordered" evidence="1">
    <location>
        <begin position="67"/>
        <end position="86"/>
    </location>
</feature>
<dbReference type="Proteomes" id="UP001524569">
    <property type="component" value="Unassembled WGS sequence"/>
</dbReference>
<accession>A0ABT1ULW3</accession>